<evidence type="ECO:0000313" key="1">
    <source>
        <dbReference type="EMBL" id="SDC15667.1"/>
    </source>
</evidence>
<dbReference type="SUPFAM" id="SSF53254">
    <property type="entry name" value="Phosphoglycerate mutase-like"/>
    <property type="match status" value="1"/>
</dbReference>
<evidence type="ECO:0000313" key="2">
    <source>
        <dbReference type="Proteomes" id="UP000242501"/>
    </source>
</evidence>
<dbReference type="EMBL" id="FMYL01000010">
    <property type="protein sequence ID" value="SDC15667.1"/>
    <property type="molecule type" value="Genomic_DNA"/>
</dbReference>
<dbReference type="InterPro" id="IPR029033">
    <property type="entry name" value="His_PPase_superfam"/>
</dbReference>
<accession>A0A1G6JAK5</accession>
<protein>
    <submittedName>
        <fullName evidence="1">Histidine phosphatase superfamily (Branch 1)</fullName>
    </submittedName>
</protein>
<dbReference type="Gene3D" id="3.40.50.1240">
    <property type="entry name" value="Phosphoglycerate mutase-like"/>
    <property type="match status" value="1"/>
</dbReference>
<proteinExistence type="predicted"/>
<name>A0A1G6JAK5_9GAMM</name>
<dbReference type="Proteomes" id="UP000242501">
    <property type="component" value="Unassembled WGS sequence"/>
</dbReference>
<reference evidence="2" key="1">
    <citation type="submission" date="2016-09" db="EMBL/GenBank/DDBJ databases">
        <authorList>
            <person name="Varghese N."/>
            <person name="Submissions S."/>
        </authorList>
    </citation>
    <scope>NUCLEOTIDE SEQUENCE [LARGE SCALE GENOMIC DNA]</scope>
    <source>
        <strain evidence="2">ANC 4422</strain>
    </source>
</reference>
<dbReference type="STRING" id="1219383.SAMN05421733_11087"/>
<dbReference type="AlphaFoldDB" id="A0A1G6JAK5"/>
<sequence length="94" mass="11069">MRIGIVWITITAIKDAIEAESFEQFYDRVEAFRLQLVHLAQTKPHDNIAVISHGQFLQLFQILHKNLQPITVLMQQFREKILKQPIQNTELFIL</sequence>
<gene>
    <name evidence="1" type="ORF">SAMN05421733_11087</name>
</gene>
<keyword evidence="2" id="KW-1185">Reference proteome</keyword>
<organism evidence="1 2">
    <name type="scientific">Acinetobacter boissieri</name>
    <dbReference type="NCBI Taxonomy" id="1219383"/>
    <lineage>
        <taxon>Bacteria</taxon>
        <taxon>Pseudomonadati</taxon>
        <taxon>Pseudomonadota</taxon>
        <taxon>Gammaproteobacteria</taxon>
        <taxon>Moraxellales</taxon>
        <taxon>Moraxellaceae</taxon>
        <taxon>Acinetobacter</taxon>
    </lineage>
</organism>